<feature type="domain" description="Myosin N-terminal SH3-like" evidence="11">
    <location>
        <begin position="31"/>
        <end position="81"/>
    </location>
</feature>
<dbReference type="InterPro" id="IPR027417">
    <property type="entry name" value="P-loop_NTPase"/>
</dbReference>
<comment type="similarity">
    <text evidence="1 9">Belongs to the TRAFAC class myosin-kinesin ATPase superfamily. Myosin family.</text>
</comment>
<dbReference type="SUPFAM" id="SSF50084">
    <property type="entry name" value="Myosin S1 fragment, N-terminal domain"/>
    <property type="match status" value="1"/>
</dbReference>
<keyword evidence="2" id="KW-0547">Nucleotide-binding</keyword>
<keyword evidence="7" id="KW-0505">Motor protein</keyword>
<evidence type="ECO:0000256" key="4">
    <source>
        <dbReference type="ARBA" id="ARBA00022860"/>
    </source>
</evidence>
<keyword evidence="3" id="KW-0067">ATP-binding</keyword>
<dbReference type="InterPro" id="IPR036961">
    <property type="entry name" value="Kinesin_motor_dom_sf"/>
</dbReference>
<reference evidence="13" key="1">
    <citation type="submission" date="2017-11" db="EMBL/GenBank/DDBJ databases">
        <authorList>
            <person name="Lima N.C."/>
            <person name="Parody-Merino A.M."/>
            <person name="Battley P.F."/>
            <person name="Fidler A.E."/>
            <person name="Prosdocimi F."/>
        </authorList>
    </citation>
    <scope>NUCLEOTIDE SEQUENCE [LARGE SCALE GENOMIC DNA]</scope>
</reference>
<organism evidence="12 13">
    <name type="scientific">Limosa lapponica baueri</name>
    <dbReference type="NCBI Taxonomy" id="1758121"/>
    <lineage>
        <taxon>Eukaryota</taxon>
        <taxon>Metazoa</taxon>
        <taxon>Chordata</taxon>
        <taxon>Craniata</taxon>
        <taxon>Vertebrata</taxon>
        <taxon>Euteleostomi</taxon>
        <taxon>Archelosauria</taxon>
        <taxon>Archosauria</taxon>
        <taxon>Dinosauria</taxon>
        <taxon>Saurischia</taxon>
        <taxon>Theropoda</taxon>
        <taxon>Coelurosauria</taxon>
        <taxon>Aves</taxon>
        <taxon>Neognathae</taxon>
        <taxon>Neoaves</taxon>
        <taxon>Charadriiformes</taxon>
        <taxon>Scolopacidae</taxon>
        <taxon>Limosa</taxon>
    </lineage>
</organism>
<reference evidence="13" key="2">
    <citation type="submission" date="2017-12" db="EMBL/GenBank/DDBJ databases">
        <title>Genome sequence of the Bar-tailed Godwit (Limosa lapponica baueri).</title>
        <authorList>
            <person name="Lima N.C.B."/>
            <person name="Parody-Merino A.M."/>
            <person name="Battley P.F."/>
            <person name="Fidler A.E."/>
            <person name="Prosdocimi F."/>
        </authorList>
    </citation>
    <scope>NUCLEOTIDE SEQUENCE [LARGE SCALE GENOMIC DNA]</scope>
</reference>
<dbReference type="AlphaFoldDB" id="A0A2I0TZF3"/>
<keyword evidence="6 9" id="KW-0518">Myosin</keyword>
<keyword evidence="13" id="KW-1185">Reference proteome</keyword>
<evidence type="ECO:0000256" key="5">
    <source>
        <dbReference type="ARBA" id="ARBA00023054"/>
    </source>
</evidence>
<dbReference type="SUPFAM" id="SSF52540">
    <property type="entry name" value="P-loop containing nucleoside triphosphate hydrolases"/>
    <property type="match status" value="1"/>
</dbReference>
<dbReference type="OrthoDB" id="10055605at2759"/>
<keyword evidence="4" id="KW-0112">Calmodulin-binding</keyword>
<keyword evidence="8 9" id="KW-0009">Actin-binding</keyword>
<dbReference type="GO" id="GO:0000146">
    <property type="term" value="F:microfilament motor activity"/>
    <property type="evidence" value="ECO:0007669"/>
    <property type="project" value="TreeGrafter"/>
</dbReference>
<dbReference type="InterPro" id="IPR004009">
    <property type="entry name" value="SH3_Myosin"/>
</dbReference>
<comment type="caution">
    <text evidence="9">Lacks conserved residue(s) required for the propagation of feature annotation.</text>
</comment>
<evidence type="ECO:0008006" key="14">
    <source>
        <dbReference type="Google" id="ProtNLM"/>
    </source>
</evidence>
<evidence type="ECO:0000259" key="11">
    <source>
        <dbReference type="PROSITE" id="PS51844"/>
    </source>
</evidence>
<dbReference type="GO" id="GO:0051015">
    <property type="term" value="F:actin filament binding"/>
    <property type="evidence" value="ECO:0007669"/>
    <property type="project" value="InterPro"/>
</dbReference>
<evidence type="ECO:0000256" key="2">
    <source>
        <dbReference type="ARBA" id="ARBA00022741"/>
    </source>
</evidence>
<dbReference type="GO" id="GO:0005516">
    <property type="term" value="F:calmodulin binding"/>
    <property type="evidence" value="ECO:0007669"/>
    <property type="project" value="UniProtKB-KW"/>
</dbReference>
<dbReference type="Gene3D" id="3.40.850.10">
    <property type="entry name" value="Kinesin motor domain"/>
    <property type="match status" value="1"/>
</dbReference>
<dbReference type="FunFam" id="3.40.850.10:FF:000101">
    <property type="entry name" value="Slow myosin heavy chain 2"/>
    <property type="match status" value="1"/>
</dbReference>
<evidence type="ECO:0000256" key="3">
    <source>
        <dbReference type="ARBA" id="ARBA00022840"/>
    </source>
</evidence>
<accession>A0A2I0TZF3</accession>
<dbReference type="Gene3D" id="2.30.30.360">
    <property type="entry name" value="Myosin S1 fragment, N-terminal"/>
    <property type="match status" value="1"/>
</dbReference>
<dbReference type="InterPro" id="IPR001609">
    <property type="entry name" value="Myosin_head_motor_dom-like"/>
</dbReference>
<proteinExistence type="inferred from homology"/>
<dbReference type="InterPro" id="IPR008989">
    <property type="entry name" value="Myosin_S1_N"/>
</dbReference>
<dbReference type="PANTHER" id="PTHR13140:SF857">
    <property type="entry name" value="MYOSIN-11"/>
    <property type="match status" value="1"/>
</dbReference>
<evidence type="ECO:0000256" key="9">
    <source>
        <dbReference type="PROSITE-ProRule" id="PRU00782"/>
    </source>
</evidence>
<evidence type="ECO:0000256" key="8">
    <source>
        <dbReference type="ARBA" id="ARBA00023203"/>
    </source>
</evidence>
<name>A0A2I0TZF3_LIMLA</name>
<dbReference type="EMBL" id="KZ506549">
    <property type="protein sequence ID" value="PKU39178.1"/>
    <property type="molecule type" value="Genomic_DNA"/>
</dbReference>
<dbReference type="GO" id="GO:0016459">
    <property type="term" value="C:myosin complex"/>
    <property type="evidence" value="ECO:0007669"/>
    <property type="project" value="UniProtKB-KW"/>
</dbReference>
<dbReference type="GO" id="GO:0005737">
    <property type="term" value="C:cytoplasm"/>
    <property type="evidence" value="ECO:0007669"/>
    <property type="project" value="TreeGrafter"/>
</dbReference>
<evidence type="ECO:0000313" key="13">
    <source>
        <dbReference type="Proteomes" id="UP000233556"/>
    </source>
</evidence>
<dbReference type="FunFam" id="2.30.30.360:FF:000001">
    <property type="entry name" value="Myosin heavy chain"/>
    <property type="match status" value="1"/>
</dbReference>
<sequence length="283" mass="31872">MAQRSGLEDPERYLFVDRAVIYNPATQADWTAKKLVWIPSERHGFEAASIKEEKGDEVLVELAENGKKALVNKDDIQKMNPPKFSKVEDMAELTCLNEASVLHNLKDRYYSGLIYTYSGLFCVVINPYKNLPIYSENIIEMYRGKKRHEMPPHIYAISESAYRCMLQDASENQLLALKVNRSQELLHWPGWMDGWGGPSGAGSLFVYQLFVHRNRELCPGATSLTGDINHQFTFIPIHVMPSVGHCPGATRLMVDIDHQLEFTTSHIAPPLGPGNCILEPPGS</sequence>
<dbReference type="PROSITE" id="PS51844">
    <property type="entry name" value="SH3_LIKE"/>
    <property type="match status" value="1"/>
</dbReference>
<dbReference type="GO" id="GO:0016020">
    <property type="term" value="C:membrane"/>
    <property type="evidence" value="ECO:0007669"/>
    <property type="project" value="TreeGrafter"/>
</dbReference>
<dbReference type="GO" id="GO:0005524">
    <property type="term" value="F:ATP binding"/>
    <property type="evidence" value="ECO:0007669"/>
    <property type="project" value="UniProtKB-KW"/>
</dbReference>
<dbReference type="SMART" id="SM00242">
    <property type="entry name" value="MYSc"/>
    <property type="match status" value="1"/>
</dbReference>
<keyword evidence="5" id="KW-0175">Coiled coil</keyword>
<evidence type="ECO:0000256" key="6">
    <source>
        <dbReference type="ARBA" id="ARBA00023123"/>
    </source>
</evidence>
<dbReference type="Proteomes" id="UP000233556">
    <property type="component" value="Unassembled WGS sequence"/>
</dbReference>
<evidence type="ECO:0000313" key="12">
    <source>
        <dbReference type="EMBL" id="PKU39178.1"/>
    </source>
</evidence>
<dbReference type="PANTHER" id="PTHR13140">
    <property type="entry name" value="MYOSIN"/>
    <property type="match status" value="1"/>
</dbReference>
<dbReference type="Pfam" id="PF00063">
    <property type="entry name" value="Myosin_head"/>
    <property type="match status" value="1"/>
</dbReference>
<evidence type="ECO:0000256" key="7">
    <source>
        <dbReference type="ARBA" id="ARBA00023175"/>
    </source>
</evidence>
<gene>
    <name evidence="12" type="ORF">llap_10514</name>
</gene>
<dbReference type="Pfam" id="PF02736">
    <property type="entry name" value="Myosin_N"/>
    <property type="match status" value="1"/>
</dbReference>
<protein>
    <recommendedName>
        <fullName evidence="14">Myosin-10</fullName>
    </recommendedName>
</protein>
<dbReference type="PROSITE" id="PS51456">
    <property type="entry name" value="MYOSIN_MOTOR"/>
    <property type="match status" value="1"/>
</dbReference>
<evidence type="ECO:0000256" key="1">
    <source>
        <dbReference type="ARBA" id="ARBA00008314"/>
    </source>
</evidence>
<feature type="domain" description="Myosin motor" evidence="10">
    <location>
        <begin position="85"/>
        <end position="283"/>
    </location>
</feature>
<dbReference type="GO" id="GO:0007015">
    <property type="term" value="P:actin filament organization"/>
    <property type="evidence" value="ECO:0007669"/>
    <property type="project" value="TreeGrafter"/>
</dbReference>
<evidence type="ECO:0000259" key="10">
    <source>
        <dbReference type="PROSITE" id="PS51456"/>
    </source>
</evidence>